<dbReference type="OrthoDB" id="3946315at2759"/>
<gene>
    <name evidence="2" type="ORF">DBV05_g4761</name>
</gene>
<evidence type="ECO:0000256" key="1">
    <source>
        <dbReference type="SAM" id="MobiDB-lite"/>
    </source>
</evidence>
<sequence length="458" mass="48113">MATPNSNINAPTEQTTTTIRDEGGNRTTNPGKSALRPSAAIPNNNQSSGSKPPKRTKKKSIIATAAVVKKEQQPAQNDSEKQLPSSKSTKKKKKAKNKNKSEGDDSGTNRTKDNNGNNTSSSSNPNVSNRGGNSTNTPGRHGQPPTIPCDCGRKFQTLGALRTHRENAKAHGPFRDRPAMVLMKALGEAPPALIEGARLNNVTVGGNGVLEREEGEGTNVHLCECGRVFDTWAEVYKHLPGSSVHTPGSQVAVYTGKARRREEEGKDQEKEQKMREEGSSSSSSRKSRSVKIAANDAKSSGAEDRSLKGGVQCSCGKTLKDAKGLRNHQRQSAKHRSSPETAAGDSGSKQKQTSTTNPISANQAAETNALPSSSSAKKAKPPKPKYHSQRDRPGRSGGGGGGGGGGGSGGSSSSGYGYTSGNFGYGYGYGYGFGGGYDWGLCDKDCGWCGHCMDGVDI</sequence>
<evidence type="ECO:0000313" key="3">
    <source>
        <dbReference type="Proteomes" id="UP000325902"/>
    </source>
</evidence>
<comment type="caution">
    <text evidence="2">The sequence shown here is derived from an EMBL/GenBank/DDBJ whole genome shotgun (WGS) entry which is preliminary data.</text>
</comment>
<name>A0A5N5DGC0_9PEZI</name>
<keyword evidence="3" id="KW-1185">Reference proteome</keyword>
<feature type="compositionally biased region" description="Basic and acidic residues" evidence="1">
    <location>
        <begin position="260"/>
        <end position="278"/>
    </location>
</feature>
<feature type="compositionally biased region" description="Basic residues" evidence="1">
    <location>
        <begin position="325"/>
        <end position="336"/>
    </location>
</feature>
<proteinExistence type="predicted"/>
<feature type="compositionally biased region" description="Gly residues" evidence="1">
    <location>
        <begin position="395"/>
        <end position="412"/>
    </location>
</feature>
<feature type="compositionally biased region" description="Polar residues" evidence="1">
    <location>
        <begin position="1"/>
        <end position="18"/>
    </location>
</feature>
<dbReference type="Proteomes" id="UP000325902">
    <property type="component" value="Unassembled WGS sequence"/>
</dbReference>
<reference evidence="2 3" key="1">
    <citation type="journal article" date="2019" name="Sci. Rep.">
        <title>A multi-omics analysis of the grapevine pathogen Lasiodiplodia theobromae reveals that temperature affects the expression of virulence- and pathogenicity-related genes.</title>
        <authorList>
            <person name="Felix C."/>
            <person name="Meneses R."/>
            <person name="Goncalves M.F.M."/>
            <person name="Tilleman L."/>
            <person name="Duarte A.S."/>
            <person name="Jorrin-Novo J.V."/>
            <person name="Van de Peer Y."/>
            <person name="Deforce D."/>
            <person name="Van Nieuwerburgh F."/>
            <person name="Esteves A.C."/>
            <person name="Alves A."/>
        </authorList>
    </citation>
    <scope>NUCLEOTIDE SEQUENCE [LARGE SCALE GENOMIC DNA]</scope>
    <source>
        <strain evidence="2 3">LA-SOL3</strain>
    </source>
</reference>
<dbReference type="EMBL" id="VCHE01000022">
    <property type="protein sequence ID" value="KAB2576701.1"/>
    <property type="molecule type" value="Genomic_DNA"/>
</dbReference>
<evidence type="ECO:0000313" key="2">
    <source>
        <dbReference type="EMBL" id="KAB2576701.1"/>
    </source>
</evidence>
<feature type="compositionally biased region" description="Polar residues" evidence="1">
    <location>
        <begin position="41"/>
        <end position="50"/>
    </location>
</feature>
<accession>A0A5N5DGC0</accession>
<dbReference type="AlphaFoldDB" id="A0A5N5DGC0"/>
<protein>
    <submittedName>
        <fullName evidence="2">Uncharacterized protein</fullName>
    </submittedName>
</protein>
<feature type="compositionally biased region" description="Low complexity" evidence="1">
    <location>
        <begin position="114"/>
        <end position="134"/>
    </location>
</feature>
<feature type="region of interest" description="Disordered" evidence="1">
    <location>
        <begin position="240"/>
        <end position="413"/>
    </location>
</feature>
<organism evidence="2 3">
    <name type="scientific">Lasiodiplodia theobromae</name>
    <dbReference type="NCBI Taxonomy" id="45133"/>
    <lineage>
        <taxon>Eukaryota</taxon>
        <taxon>Fungi</taxon>
        <taxon>Dikarya</taxon>
        <taxon>Ascomycota</taxon>
        <taxon>Pezizomycotina</taxon>
        <taxon>Dothideomycetes</taxon>
        <taxon>Dothideomycetes incertae sedis</taxon>
        <taxon>Botryosphaeriales</taxon>
        <taxon>Botryosphaeriaceae</taxon>
        <taxon>Lasiodiplodia</taxon>
    </lineage>
</organism>
<feature type="compositionally biased region" description="Basic residues" evidence="1">
    <location>
        <begin position="88"/>
        <end position="98"/>
    </location>
</feature>
<feature type="compositionally biased region" description="Polar residues" evidence="1">
    <location>
        <begin position="347"/>
        <end position="370"/>
    </location>
</feature>
<feature type="compositionally biased region" description="Basic residues" evidence="1">
    <location>
        <begin position="377"/>
        <end position="387"/>
    </location>
</feature>
<feature type="region of interest" description="Disordered" evidence="1">
    <location>
        <begin position="1"/>
        <end position="149"/>
    </location>
</feature>